<sequence>MLMLCLRIACIHVLSVKALPEPSLESSVNCTLLFCLAKKERKYVMAKIQLLAVISIDGCPMKLHPRKRLLQTEDYGMDEIRANALYKLTSDYSVSVLQEWREEGGSICHLLEVTAGNTEYANGLLRMNVIDEIILYVVPTIDGNGAHFFKSALPMNDWRLMENKTYRDGVIRLTYHKEPRA</sequence>
<evidence type="ECO:0000313" key="3">
    <source>
        <dbReference type="EMBL" id="RGS79802.1"/>
    </source>
</evidence>
<evidence type="ECO:0000313" key="6">
    <source>
        <dbReference type="Proteomes" id="UP000286031"/>
    </source>
</evidence>
<dbReference type="EMBL" id="QSBI01000001">
    <property type="protein sequence ID" value="RGX13217.1"/>
    <property type="molecule type" value="Genomic_DNA"/>
</dbReference>
<reference evidence="7 8" key="2">
    <citation type="journal article" date="2019" name="Nat. Med.">
        <title>A library of human gut bacterial isolates paired with longitudinal multiomics data enables mechanistic microbiome research.</title>
        <authorList>
            <person name="Poyet M."/>
            <person name="Groussin M."/>
            <person name="Gibbons S.M."/>
            <person name="Avila-Pacheco J."/>
            <person name="Jiang X."/>
            <person name="Kearney S.M."/>
            <person name="Perrotta A.R."/>
            <person name="Berdy B."/>
            <person name="Zhao S."/>
            <person name="Lieberman T.D."/>
            <person name="Swanson P.K."/>
            <person name="Smith M."/>
            <person name="Roesemann S."/>
            <person name="Alexander J.E."/>
            <person name="Rich S.A."/>
            <person name="Livny J."/>
            <person name="Vlamakis H."/>
            <person name="Clish C."/>
            <person name="Bullock K."/>
            <person name="Deik A."/>
            <person name="Scott J."/>
            <person name="Pierce K.A."/>
            <person name="Xavier R.J."/>
            <person name="Alm E.J."/>
        </authorList>
    </citation>
    <scope>NUCLEOTIDE SEQUENCE [LARGE SCALE GENOMIC DNA]</scope>
    <source>
        <strain evidence="1 8">BIOML-A134</strain>
        <strain evidence="2 7">BIOML-A14</strain>
    </source>
</reference>
<evidence type="ECO:0000313" key="5">
    <source>
        <dbReference type="Proteomes" id="UP000266492"/>
    </source>
</evidence>
<evidence type="ECO:0000313" key="1">
    <source>
        <dbReference type="EMBL" id="KAA4088415.1"/>
    </source>
</evidence>
<comment type="caution">
    <text evidence="3">The sequence shown here is derived from an EMBL/GenBank/DDBJ whole genome shotgun (WGS) entry which is preliminary data.</text>
</comment>
<dbReference type="Proteomes" id="UP000286031">
    <property type="component" value="Unassembled WGS sequence"/>
</dbReference>
<reference evidence="5 6" key="1">
    <citation type="submission" date="2018-08" db="EMBL/GenBank/DDBJ databases">
        <title>A genome reference for cultivated species of the human gut microbiota.</title>
        <authorList>
            <person name="Zou Y."/>
            <person name="Xue W."/>
            <person name="Luo G."/>
        </authorList>
    </citation>
    <scope>NUCLEOTIDE SEQUENCE [LARGE SCALE GENOMIC DNA]</scope>
    <source>
        <strain evidence="4 6">AF04-46</strain>
        <strain evidence="3 5">AF20-9LB</strain>
    </source>
</reference>
<evidence type="ECO:0000313" key="7">
    <source>
        <dbReference type="Proteomes" id="UP000435985"/>
    </source>
</evidence>
<dbReference type="AlphaFoldDB" id="A0A395VVX8"/>
<organism evidence="3 5">
    <name type="scientific">Bacteroides ovatus</name>
    <dbReference type="NCBI Taxonomy" id="28116"/>
    <lineage>
        <taxon>Bacteria</taxon>
        <taxon>Pseudomonadati</taxon>
        <taxon>Bacteroidota</taxon>
        <taxon>Bacteroidia</taxon>
        <taxon>Bacteroidales</taxon>
        <taxon>Bacteroidaceae</taxon>
        <taxon>Bacteroides</taxon>
    </lineage>
</organism>
<proteinExistence type="predicted"/>
<dbReference type="InterPro" id="IPR024072">
    <property type="entry name" value="DHFR-like_dom_sf"/>
</dbReference>
<dbReference type="EMBL" id="VWFO01000033">
    <property type="protein sequence ID" value="KAA4661986.1"/>
    <property type="molecule type" value="Genomic_DNA"/>
</dbReference>
<protein>
    <recommendedName>
        <fullName evidence="9">Bacterial bifunctional deaminase-reductase C-terminal domain-containing protein</fullName>
    </recommendedName>
</protein>
<gene>
    <name evidence="4" type="ORF">DWV35_00120</name>
    <name evidence="3" type="ORF">DWX70_23425</name>
    <name evidence="2" type="ORF">F3B98_21050</name>
    <name evidence="1" type="ORF">F3D66_30725</name>
</gene>
<evidence type="ECO:0000313" key="2">
    <source>
        <dbReference type="EMBL" id="KAA4661986.1"/>
    </source>
</evidence>
<dbReference type="EMBL" id="VWKB01000082">
    <property type="protein sequence ID" value="KAA4088415.1"/>
    <property type="molecule type" value="Genomic_DNA"/>
</dbReference>
<dbReference type="SUPFAM" id="SSF53597">
    <property type="entry name" value="Dihydrofolate reductase-like"/>
    <property type="match status" value="1"/>
</dbReference>
<accession>A0A395VVX8</accession>
<dbReference type="EMBL" id="QRVZ01000030">
    <property type="protein sequence ID" value="RGS79802.1"/>
    <property type="molecule type" value="Genomic_DNA"/>
</dbReference>
<dbReference type="Proteomes" id="UP000435985">
    <property type="component" value="Unassembled WGS sequence"/>
</dbReference>
<dbReference type="Gene3D" id="3.40.430.10">
    <property type="entry name" value="Dihydrofolate Reductase, subunit A"/>
    <property type="match status" value="1"/>
</dbReference>
<evidence type="ECO:0000313" key="8">
    <source>
        <dbReference type="Proteomes" id="UP000473905"/>
    </source>
</evidence>
<name>A0A395VVX8_BACOV</name>
<evidence type="ECO:0000313" key="4">
    <source>
        <dbReference type="EMBL" id="RGX13217.1"/>
    </source>
</evidence>
<dbReference type="Proteomes" id="UP000473905">
    <property type="component" value="Unassembled WGS sequence"/>
</dbReference>
<evidence type="ECO:0008006" key="9">
    <source>
        <dbReference type="Google" id="ProtNLM"/>
    </source>
</evidence>
<keyword evidence="8" id="KW-1185">Reference proteome</keyword>
<dbReference type="Proteomes" id="UP000266492">
    <property type="component" value="Unassembled WGS sequence"/>
</dbReference>